<protein>
    <submittedName>
        <fullName evidence="4">Sugar transferase</fullName>
    </submittedName>
</protein>
<dbReference type="InterPro" id="IPR003362">
    <property type="entry name" value="Bact_transf"/>
</dbReference>
<dbReference type="Proteomes" id="UP001197827">
    <property type="component" value="Unassembled WGS sequence"/>
</dbReference>
<keyword evidence="2" id="KW-1133">Transmembrane helix</keyword>
<proteinExistence type="inferred from homology"/>
<sequence length="212" mass="24534">MTEKELKQSFNKTNYDSVYQKNIKRIIDLLVGIIALPFFIIIFIPVAILIKLDDNGPIFYSSKRIGKNFKEFGMLKFRSMRVNAPNILNEDGSTYNSKDDPRVTKIGKFLRETSLDEIPQIINVLKGDMCLIGPRAGDVESKDTYDDDEKDKLLVKPGITGYTQAYYRNNLGVREKRLYDAWYAHNTSLKLDIKIFFKTILTVLKRENIYTN</sequence>
<keyword evidence="4" id="KW-0808">Transferase</keyword>
<dbReference type="EMBL" id="JAJDKQ010000005">
    <property type="protein sequence ID" value="MCB8561257.1"/>
    <property type="molecule type" value="Genomic_DNA"/>
</dbReference>
<dbReference type="RefSeq" id="WP_117828820.1">
    <property type="nucleotide sequence ID" value="NZ_JADPGG010000067.1"/>
</dbReference>
<evidence type="ECO:0000256" key="1">
    <source>
        <dbReference type="ARBA" id="ARBA00006464"/>
    </source>
</evidence>
<name>A0AAW4VKB2_9FIRM</name>
<keyword evidence="2" id="KW-0472">Membrane</keyword>
<organism evidence="4 5">
    <name type="scientific">Faecalibacillus intestinalis</name>
    <dbReference type="NCBI Taxonomy" id="1982626"/>
    <lineage>
        <taxon>Bacteria</taxon>
        <taxon>Bacillati</taxon>
        <taxon>Bacillota</taxon>
        <taxon>Erysipelotrichia</taxon>
        <taxon>Erysipelotrichales</taxon>
        <taxon>Coprobacillaceae</taxon>
        <taxon>Faecalibacillus</taxon>
    </lineage>
</organism>
<feature type="domain" description="Bacterial sugar transferase" evidence="3">
    <location>
        <begin position="24"/>
        <end position="205"/>
    </location>
</feature>
<reference evidence="4" key="1">
    <citation type="submission" date="2021-10" db="EMBL/GenBank/DDBJ databases">
        <title>Collection of gut derived symbiotic bacterial strains cultured from healthy donors.</title>
        <authorList>
            <person name="Lin H."/>
            <person name="Littmann E."/>
            <person name="Kohout C."/>
            <person name="Pamer E.G."/>
        </authorList>
    </citation>
    <scope>NUCLEOTIDE SEQUENCE</scope>
    <source>
        <strain evidence="4">DFI.5.2</strain>
    </source>
</reference>
<comment type="caution">
    <text evidence="4">The sequence shown here is derived from an EMBL/GenBank/DDBJ whole genome shotgun (WGS) entry which is preliminary data.</text>
</comment>
<accession>A0AAW4VKB2</accession>
<comment type="similarity">
    <text evidence="1">Belongs to the bacterial sugar transferase family.</text>
</comment>
<evidence type="ECO:0000256" key="2">
    <source>
        <dbReference type="SAM" id="Phobius"/>
    </source>
</evidence>
<keyword evidence="2" id="KW-0812">Transmembrane</keyword>
<dbReference type="PANTHER" id="PTHR30576:SF0">
    <property type="entry name" value="UNDECAPRENYL-PHOSPHATE N-ACETYLGALACTOSAMINYL 1-PHOSPHATE TRANSFERASE-RELATED"/>
    <property type="match status" value="1"/>
</dbReference>
<evidence type="ECO:0000259" key="3">
    <source>
        <dbReference type="Pfam" id="PF02397"/>
    </source>
</evidence>
<evidence type="ECO:0000313" key="5">
    <source>
        <dbReference type="Proteomes" id="UP001197827"/>
    </source>
</evidence>
<dbReference type="GO" id="GO:0016780">
    <property type="term" value="F:phosphotransferase activity, for other substituted phosphate groups"/>
    <property type="evidence" value="ECO:0007669"/>
    <property type="project" value="TreeGrafter"/>
</dbReference>
<dbReference type="PANTHER" id="PTHR30576">
    <property type="entry name" value="COLANIC BIOSYNTHESIS UDP-GLUCOSE LIPID CARRIER TRANSFERASE"/>
    <property type="match status" value="1"/>
</dbReference>
<feature type="transmembrane region" description="Helical" evidence="2">
    <location>
        <begin position="29"/>
        <end position="50"/>
    </location>
</feature>
<gene>
    <name evidence="4" type="ORF">LJD74_04410</name>
</gene>
<evidence type="ECO:0000313" key="4">
    <source>
        <dbReference type="EMBL" id="MCB8561257.1"/>
    </source>
</evidence>
<dbReference type="Pfam" id="PF02397">
    <property type="entry name" value="Bac_transf"/>
    <property type="match status" value="1"/>
</dbReference>
<dbReference type="AlphaFoldDB" id="A0AAW4VKB2"/>